<keyword evidence="6" id="KW-1133">Transmembrane helix</keyword>
<keyword evidence="8" id="KW-0143">Chaperone</keyword>
<keyword evidence="4" id="KW-0997">Cell inner membrane</keyword>
<evidence type="ECO:0000256" key="4">
    <source>
        <dbReference type="ARBA" id="ARBA00022519"/>
    </source>
</evidence>
<keyword evidence="5" id="KW-0812">Transmembrane</keyword>
<evidence type="ECO:0000259" key="14">
    <source>
        <dbReference type="Pfam" id="PF13145"/>
    </source>
</evidence>
<evidence type="ECO:0000256" key="5">
    <source>
        <dbReference type="ARBA" id="ARBA00022692"/>
    </source>
</evidence>
<comment type="similarity">
    <text evidence="11">Belongs to the PpiD chaperone family.</text>
</comment>
<evidence type="ECO:0000256" key="12">
    <source>
        <dbReference type="ARBA" id="ARBA00040743"/>
    </source>
</evidence>
<evidence type="ECO:0000256" key="8">
    <source>
        <dbReference type="ARBA" id="ARBA00023186"/>
    </source>
</evidence>
<gene>
    <name evidence="15" type="ORF">GGR39_002700</name>
</gene>
<dbReference type="Gene3D" id="3.10.50.40">
    <property type="match status" value="1"/>
</dbReference>
<dbReference type="GO" id="GO:0003755">
    <property type="term" value="F:peptidyl-prolyl cis-trans isomerase activity"/>
    <property type="evidence" value="ECO:0007669"/>
    <property type="project" value="InterPro"/>
</dbReference>
<evidence type="ECO:0000256" key="2">
    <source>
        <dbReference type="ARBA" id="ARBA00018370"/>
    </source>
</evidence>
<name>A0A7W6C1Z3_9SPHN</name>
<protein>
    <recommendedName>
        <fullName evidence="2">Parvulin-like PPIase</fullName>
    </recommendedName>
    <alternativeName>
        <fullName evidence="9">Peptidyl-prolyl cis-trans isomerase plp</fullName>
    </alternativeName>
    <alternativeName>
        <fullName evidence="12">Periplasmic chaperone PpiD</fullName>
    </alternativeName>
    <alternativeName>
        <fullName evidence="13">Periplasmic folding chaperone</fullName>
    </alternativeName>
    <alternativeName>
        <fullName evidence="10">Rotamase plp</fullName>
    </alternativeName>
</protein>
<dbReference type="PANTHER" id="PTHR47529:SF1">
    <property type="entry name" value="PERIPLASMIC CHAPERONE PPID"/>
    <property type="match status" value="1"/>
</dbReference>
<keyword evidence="15" id="KW-0413">Isomerase</keyword>
<dbReference type="AlphaFoldDB" id="A0A7W6C1Z3"/>
<dbReference type="EMBL" id="JACIDY010000007">
    <property type="protein sequence ID" value="MBB3941032.1"/>
    <property type="molecule type" value="Genomic_DNA"/>
</dbReference>
<evidence type="ECO:0000256" key="9">
    <source>
        <dbReference type="ARBA" id="ARBA00030642"/>
    </source>
</evidence>
<evidence type="ECO:0000256" key="11">
    <source>
        <dbReference type="ARBA" id="ARBA00038408"/>
    </source>
</evidence>
<evidence type="ECO:0000313" key="15">
    <source>
        <dbReference type="EMBL" id="MBB3941032.1"/>
    </source>
</evidence>
<evidence type="ECO:0000256" key="3">
    <source>
        <dbReference type="ARBA" id="ARBA00022475"/>
    </source>
</evidence>
<dbReference type="Pfam" id="PF13624">
    <property type="entry name" value="SurA_N_3"/>
    <property type="match status" value="1"/>
</dbReference>
<comment type="subcellular location">
    <subcellularLocation>
        <location evidence="1">Cell inner membrane</location>
        <topology evidence="1">Single-pass type II membrane protein</topology>
        <orientation evidence="1">Periplasmic side</orientation>
    </subcellularLocation>
</comment>
<evidence type="ECO:0000256" key="1">
    <source>
        <dbReference type="ARBA" id="ARBA00004382"/>
    </source>
</evidence>
<feature type="domain" description="PpiC" evidence="14">
    <location>
        <begin position="232"/>
        <end position="351"/>
    </location>
</feature>
<evidence type="ECO:0000313" key="16">
    <source>
        <dbReference type="Proteomes" id="UP000561459"/>
    </source>
</evidence>
<dbReference type="RefSeq" id="WP_183617583.1">
    <property type="nucleotide sequence ID" value="NZ_JACIDY010000007.1"/>
</dbReference>
<dbReference type="Pfam" id="PF13145">
    <property type="entry name" value="Rotamase_2"/>
    <property type="match status" value="1"/>
</dbReference>
<reference evidence="15 16" key="1">
    <citation type="submission" date="2020-08" db="EMBL/GenBank/DDBJ databases">
        <title>Genomic Encyclopedia of Type Strains, Phase IV (KMG-IV): sequencing the most valuable type-strain genomes for metagenomic binning, comparative biology and taxonomic classification.</title>
        <authorList>
            <person name="Goeker M."/>
        </authorList>
    </citation>
    <scope>NUCLEOTIDE SEQUENCE [LARGE SCALE GENOMIC DNA]</scope>
    <source>
        <strain evidence="15 16">DSM 27568</strain>
    </source>
</reference>
<dbReference type="SUPFAM" id="SSF109998">
    <property type="entry name" value="Triger factor/SurA peptide-binding domain-like"/>
    <property type="match status" value="1"/>
</dbReference>
<dbReference type="GO" id="GO:0005886">
    <property type="term" value="C:plasma membrane"/>
    <property type="evidence" value="ECO:0007669"/>
    <property type="project" value="UniProtKB-SubCell"/>
</dbReference>
<proteinExistence type="inferred from homology"/>
<sequence>MLHFFRTIIKSKVGAIVAIAMLCLLALAFVAADVSGNRGVGGASSGTIAKVGGESVTAADLNNGVNEALQRVRQQDPTLSITGFVARGGLDIILNDLIDLKALFDFGKDNDIVAGDRLIDSELQRQGALQPQAIPRDTVATRLVARMLLAPAEYGSVMPAEMAWRYSQLLGESRTGTVVVLPSLAFAPQQAPGNAQLAAFYKSHTNAFIRPERRVIRYATFGPDAVKNVPAPTDAEIAKRYDADKAQYAALERRAITQVVAPTEAAAKAIDAEVKAGKSLDASASEKGLAAAKLGPLGKQELSAQSAPAVADAVFAAAKGQVVTARSPLGWYVVRVEAVDTRPARSLAEVKTEIATTLATEKRRAAVTDYLTKIEEQFEGGSNLPEVAAKLGLQLQDTPPLTADGAVYQAPGQGVSPALKPILKTAFSMEENQPQVAEAEPGKTFIVYDVTSVSPSAPAPMNEILGDVKLAYALDMGAANAKAEALKVQAALRKGEKVDAIVARIGKKLPPVERVGMSRPQLVQMQQAGRPVPPPIRLLFAMAKGSVKVQEAPGKRGWFVVVLDTIQPGAVDRKDPAIADAQRGLGKASGTEYSEALRKAITANVGATRNEAAIKALRDQLSGKAAAE</sequence>
<evidence type="ECO:0000256" key="6">
    <source>
        <dbReference type="ARBA" id="ARBA00022989"/>
    </source>
</evidence>
<dbReference type="InterPro" id="IPR027304">
    <property type="entry name" value="Trigger_fact/SurA_dom_sf"/>
</dbReference>
<dbReference type="InterPro" id="IPR052029">
    <property type="entry name" value="PpiD_chaperone"/>
</dbReference>
<dbReference type="InterPro" id="IPR000297">
    <property type="entry name" value="PPIase_PpiC"/>
</dbReference>
<evidence type="ECO:0000256" key="7">
    <source>
        <dbReference type="ARBA" id="ARBA00023136"/>
    </source>
</evidence>
<dbReference type="SUPFAM" id="SSF54534">
    <property type="entry name" value="FKBP-like"/>
    <property type="match status" value="1"/>
</dbReference>
<dbReference type="Proteomes" id="UP000561459">
    <property type="component" value="Unassembled WGS sequence"/>
</dbReference>
<evidence type="ECO:0000256" key="10">
    <source>
        <dbReference type="ARBA" id="ARBA00031484"/>
    </source>
</evidence>
<accession>A0A7W6C1Z3</accession>
<comment type="caution">
    <text evidence="15">The sequence shown here is derived from an EMBL/GenBank/DDBJ whole genome shotgun (WGS) entry which is preliminary data.</text>
</comment>
<keyword evidence="16" id="KW-1185">Reference proteome</keyword>
<dbReference type="InterPro" id="IPR046357">
    <property type="entry name" value="PPIase_dom_sf"/>
</dbReference>
<evidence type="ECO:0000256" key="13">
    <source>
        <dbReference type="ARBA" id="ARBA00042775"/>
    </source>
</evidence>
<organism evidence="15 16">
    <name type="scientific">Novosphingobium fluoreni</name>
    <dbReference type="NCBI Taxonomy" id="1391222"/>
    <lineage>
        <taxon>Bacteria</taxon>
        <taxon>Pseudomonadati</taxon>
        <taxon>Pseudomonadota</taxon>
        <taxon>Alphaproteobacteria</taxon>
        <taxon>Sphingomonadales</taxon>
        <taxon>Sphingomonadaceae</taxon>
        <taxon>Novosphingobium</taxon>
    </lineage>
</organism>
<dbReference type="PANTHER" id="PTHR47529">
    <property type="entry name" value="PEPTIDYL-PROLYL CIS-TRANS ISOMERASE D"/>
    <property type="match status" value="1"/>
</dbReference>
<keyword evidence="7" id="KW-0472">Membrane</keyword>
<keyword evidence="3" id="KW-1003">Cell membrane</keyword>